<evidence type="ECO:0000256" key="1">
    <source>
        <dbReference type="ARBA" id="ARBA00004496"/>
    </source>
</evidence>
<dbReference type="InterPro" id="IPR037118">
    <property type="entry name" value="Val-tRNA_synth_C_sf"/>
</dbReference>
<dbReference type="Pfam" id="PF00133">
    <property type="entry name" value="tRNA-synt_1"/>
    <property type="match status" value="1"/>
</dbReference>
<dbReference type="FunFam" id="1.10.287.380:FF:000001">
    <property type="entry name" value="Valine--tRNA ligase"/>
    <property type="match status" value="1"/>
</dbReference>
<comment type="similarity">
    <text evidence="10 11">Belongs to the class-I aminoacyl-tRNA synthetase family. ValS type 1 subfamily.</text>
</comment>
<dbReference type="InterPro" id="IPR001412">
    <property type="entry name" value="aa-tRNA-synth_I_CS"/>
</dbReference>
<dbReference type="GO" id="GO:0005524">
    <property type="term" value="F:ATP binding"/>
    <property type="evidence" value="ECO:0007669"/>
    <property type="project" value="UniProtKB-UniRule"/>
</dbReference>
<reference evidence="15" key="1">
    <citation type="submission" date="2019-09" db="EMBL/GenBank/DDBJ databases">
        <title>Characterisation of the sponge microbiome using genome-centric metagenomics.</title>
        <authorList>
            <person name="Engelberts J.P."/>
            <person name="Robbins S.J."/>
            <person name="De Goeij J.M."/>
            <person name="Aranda M."/>
            <person name="Bell S.C."/>
            <person name="Webster N.S."/>
        </authorList>
    </citation>
    <scope>NUCLEOTIDE SEQUENCE</scope>
    <source>
        <strain evidence="15">SB0662_bin_9</strain>
    </source>
</reference>
<dbReference type="CDD" id="cd00817">
    <property type="entry name" value="ValRS_core"/>
    <property type="match status" value="1"/>
</dbReference>
<dbReference type="InterPro" id="IPR002300">
    <property type="entry name" value="aa-tRNA-synth_Ia"/>
</dbReference>
<dbReference type="InterPro" id="IPR009008">
    <property type="entry name" value="Val/Leu/Ile-tRNA-synth_edit"/>
</dbReference>
<dbReference type="AlphaFoldDB" id="A0A6B1DP35"/>
<dbReference type="Pfam" id="PF10458">
    <property type="entry name" value="Val_tRNA-synt_C"/>
    <property type="match status" value="1"/>
</dbReference>
<dbReference type="GO" id="GO:0005829">
    <property type="term" value="C:cytosol"/>
    <property type="evidence" value="ECO:0007669"/>
    <property type="project" value="TreeGrafter"/>
</dbReference>
<dbReference type="Gene3D" id="1.10.287.380">
    <property type="entry name" value="Valyl-tRNA synthetase, C-terminal domain"/>
    <property type="match status" value="1"/>
</dbReference>
<dbReference type="FunFam" id="3.40.50.620:FF:000020">
    <property type="entry name" value="Valine--tRNA ligase, mitochondrial"/>
    <property type="match status" value="1"/>
</dbReference>
<evidence type="ECO:0000313" key="15">
    <source>
        <dbReference type="EMBL" id="MYD89198.1"/>
    </source>
</evidence>
<dbReference type="PANTHER" id="PTHR11946:SF93">
    <property type="entry name" value="VALINE--TRNA LIGASE, CHLOROPLASTIC_MITOCHONDRIAL 2"/>
    <property type="match status" value="1"/>
</dbReference>
<sequence length="904" mass="103036">MPSNESQAWNPSQHEEALYRAWEEAGYFRPETQVALGQADPEKDPFVIAMPPPNVTGALHLGHAIMDAVEDFLVRYRRMQGHPTLWVPGTDHAGIATQSVVERHLEAQGTSRSDLGREAFEQEVWAWKDEYHQRISSQQRRMGIACDWKRERFTLDPGLSRAVRSSFVQLYREGLIYRKHYLVNWSPRLQTAVSDLEVEYSEETGTLYTFRYPLEDGDGFIPVSTTRPETILGDTGVAVHPDDDRYHRFIGRHAVVPVMNRRIPVIADETVDREFGTGALKITPGHDHTDYEIGSRHDLPTVTVLDRHGNLNENAGRFAGLDRETGRRRVWEALEQEGLAIGTAQHLQRVPRSQRSGEIIEPRLSLQWFVSMQDMAAAASDAVRSGEIRIVPERFEAVFHNWLDNIRDWCISRQLWWGHRIPVWYGPDDHEFCAMDEDEARMQARAHYGRDTNLRQDPDVLDTWYSSGLWPFSILGWPDDTQDMRDWYPTTVLETGYDIIFFWVARMIMMGLKFTGRIPFRTVYLHGLVRAESGEKMSKSLGNAVDPLDLIAKYGADALRYSLLTGITPGNDVQLSTQRLQSNRNFGNKLWNAARFASMHLDGVDLALTEPANRFQTAYAVDRERLACLANQWIHDRCQAVMADVTRLIDSWQIGEAGAILHNFVWHEFCDWYLESAKVYLQSGQADTAAETRCTIAWSLERILRLLHPYLPFLTEAVWKQLPGMPDRAVTLMMARWPDVDSVQPGSVRDYALIQGIVRTVRNLRSEYRLDSGRRLEAWLVSQKDSELLTRNRDILCSLARLDAGSLQIQTETPAQSQTATATSGPVTIHLPLAGILDIPAERTRLAKDLESLEARRGHAVRMLDNPGFVAKAPLEVVQRERDKVDGLTSEIEQTRTRLHALGT</sequence>
<keyword evidence="6 11" id="KW-0648">Protein biosynthesis</keyword>
<evidence type="ECO:0000256" key="2">
    <source>
        <dbReference type="ARBA" id="ARBA00022490"/>
    </source>
</evidence>
<keyword evidence="4 11" id="KW-0547">Nucleotide-binding</keyword>
<feature type="short sequence motif" description="'HIGH' region" evidence="11">
    <location>
        <begin position="53"/>
        <end position="63"/>
    </location>
</feature>
<protein>
    <recommendedName>
        <fullName evidence="11">Valine--tRNA ligase</fullName>
        <ecNumber evidence="11">6.1.1.9</ecNumber>
    </recommendedName>
    <alternativeName>
        <fullName evidence="11">Valyl-tRNA synthetase</fullName>
        <shortName evidence="11">ValRS</shortName>
    </alternativeName>
</protein>
<dbReference type="EMBL" id="VXPY01000013">
    <property type="protein sequence ID" value="MYD89198.1"/>
    <property type="molecule type" value="Genomic_DNA"/>
</dbReference>
<dbReference type="NCBIfam" id="NF004349">
    <property type="entry name" value="PRK05729.1"/>
    <property type="match status" value="1"/>
</dbReference>
<evidence type="ECO:0000256" key="9">
    <source>
        <dbReference type="ARBA" id="ARBA00047552"/>
    </source>
</evidence>
<keyword evidence="2 11" id="KW-0963">Cytoplasm</keyword>
<dbReference type="SUPFAM" id="SSF52374">
    <property type="entry name" value="Nucleotidylyl transferase"/>
    <property type="match status" value="1"/>
</dbReference>
<dbReference type="InterPro" id="IPR013155">
    <property type="entry name" value="M/V/L/I-tRNA-synth_anticd-bd"/>
</dbReference>
<dbReference type="InterPro" id="IPR014729">
    <property type="entry name" value="Rossmann-like_a/b/a_fold"/>
</dbReference>
<feature type="domain" description="Methionyl/Valyl/Leucyl/Isoleucyl-tRNA synthetase anticodon-binding" evidence="13">
    <location>
        <begin position="631"/>
        <end position="775"/>
    </location>
</feature>
<dbReference type="PROSITE" id="PS00178">
    <property type="entry name" value="AA_TRNA_LIGASE_I"/>
    <property type="match status" value="1"/>
</dbReference>
<proteinExistence type="inferred from homology"/>
<dbReference type="CDD" id="cd07962">
    <property type="entry name" value="Anticodon_Ia_Val"/>
    <property type="match status" value="1"/>
</dbReference>
<dbReference type="Gene3D" id="3.90.740.10">
    <property type="entry name" value="Valyl/Leucyl/Isoleucyl-tRNA synthetase, editing domain"/>
    <property type="match status" value="1"/>
</dbReference>
<evidence type="ECO:0000259" key="13">
    <source>
        <dbReference type="Pfam" id="PF08264"/>
    </source>
</evidence>
<dbReference type="SUPFAM" id="SSF50677">
    <property type="entry name" value="ValRS/IleRS/LeuRS editing domain"/>
    <property type="match status" value="1"/>
</dbReference>
<comment type="catalytic activity">
    <reaction evidence="9 11">
        <text>tRNA(Val) + L-valine + ATP = L-valyl-tRNA(Val) + AMP + diphosphate</text>
        <dbReference type="Rhea" id="RHEA:10704"/>
        <dbReference type="Rhea" id="RHEA-COMP:9672"/>
        <dbReference type="Rhea" id="RHEA-COMP:9708"/>
        <dbReference type="ChEBI" id="CHEBI:30616"/>
        <dbReference type="ChEBI" id="CHEBI:33019"/>
        <dbReference type="ChEBI" id="CHEBI:57762"/>
        <dbReference type="ChEBI" id="CHEBI:78442"/>
        <dbReference type="ChEBI" id="CHEBI:78537"/>
        <dbReference type="ChEBI" id="CHEBI:456215"/>
        <dbReference type="EC" id="6.1.1.9"/>
    </reaction>
</comment>
<evidence type="ECO:0000256" key="3">
    <source>
        <dbReference type="ARBA" id="ARBA00022598"/>
    </source>
</evidence>
<dbReference type="HAMAP" id="MF_02004">
    <property type="entry name" value="Val_tRNA_synth_type1"/>
    <property type="match status" value="1"/>
</dbReference>
<dbReference type="Gene3D" id="3.40.50.620">
    <property type="entry name" value="HUPs"/>
    <property type="match status" value="2"/>
</dbReference>
<evidence type="ECO:0000256" key="8">
    <source>
        <dbReference type="ARBA" id="ARBA00023146"/>
    </source>
</evidence>
<dbReference type="SUPFAM" id="SSF46589">
    <property type="entry name" value="tRNA-binding arm"/>
    <property type="match status" value="1"/>
</dbReference>
<name>A0A6B1DP35_9CHLR</name>
<dbReference type="GO" id="GO:0006438">
    <property type="term" value="P:valyl-tRNA aminoacylation"/>
    <property type="evidence" value="ECO:0007669"/>
    <property type="project" value="UniProtKB-UniRule"/>
</dbReference>
<dbReference type="InterPro" id="IPR009080">
    <property type="entry name" value="tRNAsynth_Ia_anticodon-bd"/>
</dbReference>
<comment type="function">
    <text evidence="11">Catalyzes the attachment of valine to tRNA(Val). As ValRS can inadvertently accommodate and process structurally similar amino acids such as threonine, to avoid such errors, it has a 'posttransfer' editing activity that hydrolyzes mischarged Thr-tRNA(Val) in a tRNA-dependent manner.</text>
</comment>
<keyword evidence="3 11" id="KW-0436">Ligase</keyword>
<dbReference type="PANTHER" id="PTHR11946">
    <property type="entry name" value="VALYL-TRNA SYNTHETASES"/>
    <property type="match status" value="1"/>
</dbReference>
<dbReference type="Pfam" id="PF08264">
    <property type="entry name" value="Anticodon_1"/>
    <property type="match status" value="1"/>
</dbReference>
<organism evidence="15">
    <name type="scientific">Caldilineaceae bacterium SB0662_bin_9</name>
    <dbReference type="NCBI Taxonomy" id="2605258"/>
    <lineage>
        <taxon>Bacteria</taxon>
        <taxon>Bacillati</taxon>
        <taxon>Chloroflexota</taxon>
        <taxon>Caldilineae</taxon>
        <taxon>Caldilineales</taxon>
        <taxon>Caldilineaceae</taxon>
    </lineage>
</organism>
<comment type="subunit">
    <text evidence="11">Monomer.</text>
</comment>
<evidence type="ECO:0000259" key="12">
    <source>
        <dbReference type="Pfam" id="PF00133"/>
    </source>
</evidence>
<feature type="short sequence motif" description="'KMSKS' region" evidence="11">
    <location>
        <begin position="536"/>
        <end position="540"/>
    </location>
</feature>
<dbReference type="NCBIfam" id="TIGR00422">
    <property type="entry name" value="valS"/>
    <property type="match status" value="1"/>
</dbReference>
<feature type="binding site" evidence="11">
    <location>
        <position position="539"/>
    </location>
    <ligand>
        <name>ATP</name>
        <dbReference type="ChEBI" id="CHEBI:30616"/>
    </ligand>
</feature>
<dbReference type="InterPro" id="IPR033705">
    <property type="entry name" value="Anticodon_Ia_Val"/>
</dbReference>
<dbReference type="SUPFAM" id="SSF47323">
    <property type="entry name" value="Anticodon-binding domain of a subclass of class I aminoacyl-tRNA synthetases"/>
    <property type="match status" value="1"/>
</dbReference>
<evidence type="ECO:0000256" key="11">
    <source>
        <dbReference type="HAMAP-Rule" id="MF_02004"/>
    </source>
</evidence>
<evidence type="ECO:0000259" key="14">
    <source>
        <dbReference type="Pfam" id="PF10458"/>
    </source>
</evidence>
<dbReference type="InterPro" id="IPR019499">
    <property type="entry name" value="Val-tRNA_synth_tRNA-bd"/>
</dbReference>
<dbReference type="InterPro" id="IPR002303">
    <property type="entry name" value="Valyl-tRNA_ligase"/>
</dbReference>
<feature type="domain" description="Valyl-tRNA synthetase tRNA-binding arm" evidence="14">
    <location>
        <begin position="838"/>
        <end position="903"/>
    </location>
</feature>
<evidence type="ECO:0000256" key="5">
    <source>
        <dbReference type="ARBA" id="ARBA00022840"/>
    </source>
</evidence>
<gene>
    <name evidence="11" type="primary">valS</name>
    <name evidence="15" type="ORF">F4Y08_02495</name>
</gene>
<evidence type="ECO:0000256" key="6">
    <source>
        <dbReference type="ARBA" id="ARBA00022917"/>
    </source>
</evidence>
<dbReference type="Gene3D" id="1.10.730.10">
    <property type="entry name" value="Isoleucyl-tRNA Synthetase, Domain 1"/>
    <property type="match status" value="1"/>
</dbReference>
<evidence type="ECO:0000256" key="4">
    <source>
        <dbReference type="ARBA" id="ARBA00022741"/>
    </source>
</evidence>
<dbReference type="GO" id="GO:0002161">
    <property type="term" value="F:aminoacyl-tRNA deacylase activity"/>
    <property type="evidence" value="ECO:0007669"/>
    <property type="project" value="InterPro"/>
</dbReference>
<comment type="caution">
    <text evidence="15">The sequence shown here is derived from an EMBL/GenBank/DDBJ whole genome shotgun (WGS) entry which is preliminary data.</text>
</comment>
<dbReference type="EC" id="6.1.1.9" evidence="11"/>
<dbReference type="FunFam" id="3.40.50.620:FF:000078">
    <property type="entry name" value="Valine--tRNA ligase, mitochondrial"/>
    <property type="match status" value="1"/>
</dbReference>
<accession>A0A6B1DP35</accession>
<dbReference type="PRINTS" id="PR00986">
    <property type="entry name" value="TRNASYNTHVAL"/>
</dbReference>
<evidence type="ECO:0000256" key="7">
    <source>
        <dbReference type="ARBA" id="ARBA00023054"/>
    </source>
</evidence>
<keyword evidence="7 11" id="KW-0175">Coiled coil</keyword>
<comment type="domain">
    <text evidence="11">ValRS has two distinct active sites: one for aminoacylation and one for editing. The misactivated threonine is translocated from the active site to the editing site.</text>
</comment>
<evidence type="ECO:0000256" key="10">
    <source>
        <dbReference type="ARBA" id="ARBA00060830"/>
    </source>
</evidence>
<comment type="domain">
    <text evidence="11">The C-terminal coiled-coil domain is crucial for aminoacylation activity.</text>
</comment>
<keyword evidence="8 11" id="KW-0030">Aminoacyl-tRNA synthetase</keyword>
<dbReference type="GO" id="GO:0004832">
    <property type="term" value="F:valine-tRNA ligase activity"/>
    <property type="evidence" value="ECO:0007669"/>
    <property type="project" value="UniProtKB-UniRule"/>
</dbReference>
<comment type="subcellular location">
    <subcellularLocation>
        <location evidence="1 11">Cytoplasm</location>
    </subcellularLocation>
</comment>
<dbReference type="InterPro" id="IPR010978">
    <property type="entry name" value="tRNA-bd_arm"/>
</dbReference>
<keyword evidence="5 11" id="KW-0067">ATP-binding</keyword>
<feature type="domain" description="Aminoacyl-tRNA synthetase class Ia" evidence="12">
    <location>
        <begin position="18"/>
        <end position="575"/>
    </location>
</feature>